<proteinExistence type="predicted"/>
<name>A0A8I3A831_9AGAM</name>
<gene>
    <name evidence="1" type="ORF">JVT61DRAFT_7097</name>
</gene>
<protein>
    <submittedName>
        <fullName evidence="1">Uncharacterized protein</fullName>
    </submittedName>
</protein>
<dbReference type="EMBL" id="JAGFBS010000024">
    <property type="protein sequence ID" value="KAG6373040.1"/>
    <property type="molecule type" value="Genomic_DNA"/>
</dbReference>
<keyword evidence="2" id="KW-1185">Reference proteome</keyword>
<organism evidence="1 2">
    <name type="scientific">Boletus reticuloceps</name>
    <dbReference type="NCBI Taxonomy" id="495285"/>
    <lineage>
        <taxon>Eukaryota</taxon>
        <taxon>Fungi</taxon>
        <taxon>Dikarya</taxon>
        <taxon>Basidiomycota</taxon>
        <taxon>Agaricomycotina</taxon>
        <taxon>Agaricomycetes</taxon>
        <taxon>Agaricomycetidae</taxon>
        <taxon>Boletales</taxon>
        <taxon>Boletineae</taxon>
        <taxon>Boletaceae</taxon>
        <taxon>Boletoideae</taxon>
        <taxon>Boletus</taxon>
    </lineage>
</organism>
<dbReference type="AlphaFoldDB" id="A0A8I3A831"/>
<evidence type="ECO:0000313" key="2">
    <source>
        <dbReference type="Proteomes" id="UP000683000"/>
    </source>
</evidence>
<comment type="caution">
    <text evidence="1">The sequence shown here is derived from an EMBL/GenBank/DDBJ whole genome shotgun (WGS) entry which is preliminary data.</text>
</comment>
<sequence length="273" mass="31283">MSNQIETSPDLRLHIDDLEDILASIILDKSEHIESVWYEFWDSVLNYWVRRSSDRTTRLSVAPQRQIIREILSDNIDAESNADWSFQADPGDTSMELSGDLPSIQQRIHDARDGVGTESRIPDFTAFALRRNSLPHRRLICIIEIKPRKPIPRSELQGATPQIITQAKFAFDTFPDLRHVMSILALGDTWCLFRFSRDDVTQMYLKNVEGWKDDDTFDPARTAARPRNIAINQFIIIPFSKVLKDDGLDYSSAFQRAIKLITSDLKAGVDSFI</sequence>
<evidence type="ECO:0000313" key="1">
    <source>
        <dbReference type="EMBL" id="KAG6373040.1"/>
    </source>
</evidence>
<dbReference type="Proteomes" id="UP000683000">
    <property type="component" value="Unassembled WGS sequence"/>
</dbReference>
<dbReference type="OrthoDB" id="2694124at2759"/>
<reference evidence="1" key="1">
    <citation type="submission" date="2021-03" db="EMBL/GenBank/DDBJ databases">
        <title>Evolutionary innovations through gain and loss of genes in the ectomycorrhizal Boletales.</title>
        <authorList>
            <person name="Wu G."/>
            <person name="Miyauchi S."/>
            <person name="Morin E."/>
            <person name="Yang Z.-L."/>
            <person name="Xu J."/>
            <person name="Martin F.M."/>
        </authorList>
    </citation>
    <scope>NUCLEOTIDE SEQUENCE</scope>
    <source>
        <strain evidence="1">BR01</strain>
    </source>
</reference>
<accession>A0A8I3A831</accession>